<evidence type="ECO:0000313" key="5">
    <source>
        <dbReference type="EMBL" id="CAD8043794.1"/>
    </source>
</evidence>
<dbReference type="OMA" id="LEYQMIK"/>
<evidence type="ECO:0000256" key="3">
    <source>
        <dbReference type="SAM" id="Phobius"/>
    </source>
</evidence>
<dbReference type="InterPro" id="IPR000727">
    <property type="entry name" value="T_SNARE_dom"/>
</dbReference>
<evidence type="ECO:0000259" key="4">
    <source>
        <dbReference type="PROSITE" id="PS50192"/>
    </source>
</evidence>
<dbReference type="Pfam" id="PF05739">
    <property type="entry name" value="SNARE"/>
    <property type="match status" value="1"/>
</dbReference>
<proteinExistence type="predicted"/>
<sequence length="238" mass="27981">MNEDNMQNLLNKKQTFESKYEEIVALTLRINQLQDSVQRNIDLDDEHMTLIQLQRDQSKKLLETIQSMINELERGAKGFEQKKQVKNAKQQLAKQKDRYQQLSKELNKLSFTQIEHTQNKSQQQHQISEQQEQHYSQESLDLEYQMIKERQEDINHIQNQSLTLQKIMNELGLKVNDQDQQLDLVVHDLQQTKSNVEHANQEIKEAANSQKQSRSKYYIMLFIASMLLLGTLGALLIS</sequence>
<keyword evidence="3" id="KW-0472">Membrane</keyword>
<organism evidence="5 6">
    <name type="scientific">Paramecium primaurelia</name>
    <dbReference type="NCBI Taxonomy" id="5886"/>
    <lineage>
        <taxon>Eukaryota</taxon>
        <taxon>Sar</taxon>
        <taxon>Alveolata</taxon>
        <taxon>Ciliophora</taxon>
        <taxon>Intramacronucleata</taxon>
        <taxon>Oligohymenophorea</taxon>
        <taxon>Peniculida</taxon>
        <taxon>Parameciidae</taxon>
        <taxon>Paramecium</taxon>
    </lineage>
</organism>
<comment type="caution">
    <text evidence="5">The sequence shown here is derived from an EMBL/GenBank/DDBJ whole genome shotgun (WGS) entry which is preliminary data.</text>
</comment>
<dbReference type="Proteomes" id="UP000688137">
    <property type="component" value="Unassembled WGS sequence"/>
</dbReference>
<dbReference type="PROSITE" id="PS50192">
    <property type="entry name" value="T_SNARE"/>
    <property type="match status" value="1"/>
</dbReference>
<name>A0A8S1JNH4_PARPR</name>
<protein>
    <recommendedName>
        <fullName evidence="4">t-SNARE coiled-coil homology domain-containing protein</fullName>
    </recommendedName>
</protein>
<accession>A0A8S1JNH4</accession>
<gene>
    <name evidence="5" type="ORF">PPRIM_AZ9-3.1.T0050448</name>
</gene>
<feature type="domain" description="T-SNARE coiled-coil homology" evidence="4">
    <location>
        <begin position="144"/>
        <end position="206"/>
    </location>
</feature>
<reference evidence="5" key="1">
    <citation type="submission" date="2021-01" db="EMBL/GenBank/DDBJ databases">
        <authorList>
            <consortium name="Genoscope - CEA"/>
            <person name="William W."/>
        </authorList>
    </citation>
    <scope>NUCLEOTIDE SEQUENCE</scope>
</reference>
<dbReference type="AlphaFoldDB" id="A0A8S1JNH4"/>
<feature type="region of interest" description="Disordered" evidence="2">
    <location>
        <begin position="116"/>
        <end position="135"/>
    </location>
</feature>
<keyword evidence="3" id="KW-1133">Transmembrane helix</keyword>
<keyword evidence="3" id="KW-0812">Transmembrane</keyword>
<feature type="coiled-coil region" evidence="1">
    <location>
        <begin position="62"/>
        <end position="112"/>
    </location>
</feature>
<keyword evidence="6" id="KW-1185">Reference proteome</keyword>
<dbReference type="EMBL" id="CAJJDM010000002">
    <property type="protein sequence ID" value="CAD8043794.1"/>
    <property type="molecule type" value="Genomic_DNA"/>
</dbReference>
<keyword evidence="1" id="KW-0175">Coiled coil</keyword>
<feature type="transmembrane region" description="Helical" evidence="3">
    <location>
        <begin position="217"/>
        <end position="237"/>
    </location>
</feature>
<evidence type="ECO:0000313" key="6">
    <source>
        <dbReference type="Proteomes" id="UP000688137"/>
    </source>
</evidence>
<feature type="coiled-coil region" evidence="1">
    <location>
        <begin position="186"/>
        <end position="216"/>
    </location>
</feature>
<evidence type="ECO:0000256" key="1">
    <source>
        <dbReference type="SAM" id="Coils"/>
    </source>
</evidence>
<evidence type="ECO:0000256" key="2">
    <source>
        <dbReference type="SAM" id="MobiDB-lite"/>
    </source>
</evidence>